<evidence type="ECO:0000256" key="10">
    <source>
        <dbReference type="PROSITE-ProRule" id="PRU00560"/>
    </source>
</evidence>
<reference evidence="13" key="1">
    <citation type="submission" date="2018-01" db="EMBL/GenBank/DDBJ databases">
        <authorList>
            <person name="Regsiter A."/>
            <person name="William W."/>
        </authorList>
    </citation>
    <scope>NUCLEOTIDE SEQUENCE</scope>
    <source>
        <strain evidence="13">TRIP AH-1</strain>
    </source>
</reference>
<dbReference type="EMBL" id="OJIN01000117">
    <property type="protein sequence ID" value="SPD73905.1"/>
    <property type="molecule type" value="Genomic_DNA"/>
</dbReference>
<evidence type="ECO:0000256" key="4">
    <source>
        <dbReference type="ARBA" id="ARBA00022806"/>
    </source>
</evidence>
<feature type="domain" description="UvrD-like helicase ATP-binding" evidence="11">
    <location>
        <begin position="6"/>
        <end position="290"/>
    </location>
</feature>
<comment type="catalytic activity">
    <reaction evidence="9">
        <text>ATP + H2O = ADP + phosphate + H(+)</text>
        <dbReference type="Rhea" id="RHEA:13065"/>
        <dbReference type="ChEBI" id="CHEBI:15377"/>
        <dbReference type="ChEBI" id="CHEBI:15378"/>
        <dbReference type="ChEBI" id="CHEBI:30616"/>
        <dbReference type="ChEBI" id="CHEBI:43474"/>
        <dbReference type="ChEBI" id="CHEBI:456216"/>
        <dbReference type="EC" id="5.6.2.4"/>
    </reaction>
</comment>
<dbReference type="Gene3D" id="3.40.50.300">
    <property type="entry name" value="P-loop containing nucleotide triphosphate hydrolases"/>
    <property type="match status" value="2"/>
</dbReference>
<dbReference type="PANTHER" id="PTHR11070">
    <property type="entry name" value="UVRD / RECB / PCRA DNA HELICASE FAMILY MEMBER"/>
    <property type="match status" value="1"/>
</dbReference>
<dbReference type="Pfam" id="PF00580">
    <property type="entry name" value="UvrD-helicase"/>
    <property type="match status" value="1"/>
</dbReference>
<proteinExistence type="inferred from homology"/>
<feature type="domain" description="UvrD-like helicase C-terminal" evidence="12">
    <location>
        <begin position="291"/>
        <end position="552"/>
    </location>
</feature>
<dbReference type="Gene3D" id="1.10.486.10">
    <property type="entry name" value="PCRA, domain 4"/>
    <property type="match status" value="1"/>
</dbReference>
<keyword evidence="2 10" id="KW-0547">Nucleotide-binding</keyword>
<dbReference type="GO" id="GO:0000725">
    <property type="term" value="P:recombinational repair"/>
    <property type="evidence" value="ECO:0007669"/>
    <property type="project" value="TreeGrafter"/>
</dbReference>
<keyword evidence="5 10" id="KW-0067">ATP-binding</keyword>
<evidence type="ECO:0000259" key="12">
    <source>
        <dbReference type="PROSITE" id="PS51217"/>
    </source>
</evidence>
<keyword evidence="4 10" id="KW-0347">Helicase</keyword>
<dbReference type="PANTHER" id="PTHR11070:SF3">
    <property type="entry name" value="DNA 3'-5' HELICASE"/>
    <property type="match status" value="1"/>
</dbReference>
<organism evidence="13">
    <name type="scientific">uncultured Desulfobacterium sp</name>
    <dbReference type="NCBI Taxonomy" id="201089"/>
    <lineage>
        <taxon>Bacteria</taxon>
        <taxon>Pseudomonadati</taxon>
        <taxon>Thermodesulfobacteriota</taxon>
        <taxon>Desulfobacteria</taxon>
        <taxon>Desulfobacterales</taxon>
        <taxon>Desulfobacteriaceae</taxon>
        <taxon>Desulfobacterium</taxon>
        <taxon>environmental samples</taxon>
    </lineage>
</organism>
<evidence type="ECO:0000256" key="2">
    <source>
        <dbReference type="ARBA" id="ARBA00022741"/>
    </source>
</evidence>
<accession>A0A445MWR8</accession>
<evidence type="ECO:0000256" key="6">
    <source>
        <dbReference type="ARBA" id="ARBA00023235"/>
    </source>
</evidence>
<evidence type="ECO:0000256" key="8">
    <source>
        <dbReference type="ARBA" id="ARBA00034808"/>
    </source>
</evidence>
<dbReference type="Gene3D" id="1.10.10.160">
    <property type="match status" value="1"/>
</dbReference>
<protein>
    <recommendedName>
        <fullName evidence="8">DNA 3'-5' helicase</fullName>
        <ecNumber evidence="8">5.6.2.4</ecNumber>
    </recommendedName>
</protein>
<evidence type="ECO:0000256" key="9">
    <source>
        <dbReference type="ARBA" id="ARBA00048988"/>
    </source>
</evidence>
<dbReference type="PROSITE" id="PS51217">
    <property type="entry name" value="UVRD_HELICASE_CTER"/>
    <property type="match status" value="1"/>
</dbReference>
<dbReference type="Pfam" id="PF13361">
    <property type="entry name" value="UvrD_C"/>
    <property type="match status" value="1"/>
</dbReference>
<dbReference type="InterPro" id="IPR000212">
    <property type="entry name" value="DNA_helicase_UvrD/REP"/>
</dbReference>
<dbReference type="InterPro" id="IPR013986">
    <property type="entry name" value="DExx_box_DNA_helicase_dom_sf"/>
</dbReference>
<name>A0A445MWR8_9BACT</name>
<comment type="similarity">
    <text evidence="1">Belongs to the helicase family. UvrD subfamily.</text>
</comment>
<evidence type="ECO:0000256" key="5">
    <source>
        <dbReference type="ARBA" id="ARBA00022840"/>
    </source>
</evidence>
<evidence type="ECO:0000256" key="3">
    <source>
        <dbReference type="ARBA" id="ARBA00022801"/>
    </source>
</evidence>
<comment type="catalytic activity">
    <reaction evidence="7">
        <text>Couples ATP hydrolysis with the unwinding of duplex DNA by translocating in the 3'-5' direction.</text>
        <dbReference type="EC" id="5.6.2.4"/>
    </reaction>
</comment>
<dbReference type="InterPro" id="IPR027417">
    <property type="entry name" value="P-loop_NTPase"/>
</dbReference>
<dbReference type="GO" id="GO:0003677">
    <property type="term" value="F:DNA binding"/>
    <property type="evidence" value="ECO:0007669"/>
    <property type="project" value="InterPro"/>
</dbReference>
<gene>
    <name evidence="13" type="ORF">PITCH_A2030049</name>
</gene>
<dbReference type="PROSITE" id="PS51198">
    <property type="entry name" value="UVRD_HELICASE_ATP_BIND"/>
    <property type="match status" value="1"/>
</dbReference>
<evidence type="ECO:0000259" key="11">
    <source>
        <dbReference type="PROSITE" id="PS51198"/>
    </source>
</evidence>
<dbReference type="GO" id="GO:0005829">
    <property type="term" value="C:cytosol"/>
    <property type="evidence" value="ECO:0007669"/>
    <property type="project" value="TreeGrafter"/>
</dbReference>
<evidence type="ECO:0000256" key="1">
    <source>
        <dbReference type="ARBA" id="ARBA00009922"/>
    </source>
</evidence>
<keyword evidence="6" id="KW-0413">Isomerase</keyword>
<dbReference type="GO" id="GO:0043138">
    <property type="term" value="F:3'-5' DNA helicase activity"/>
    <property type="evidence" value="ECO:0007669"/>
    <property type="project" value="UniProtKB-EC"/>
</dbReference>
<keyword evidence="3 10" id="KW-0378">Hydrolase</keyword>
<dbReference type="GO" id="GO:0005524">
    <property type="term" value="F:ATP binding"/>
    <property type="evidence" value="ECO:0007669"/>
    <property type="project" value="UniProtKB-UniRule"/>
</dbReference>
<dbReference type="SUPFAM" id="SSF52540">
    <property type="entry name" value="P-loop containing nucleoside triphosphate hydrolases"/>
    <property type="match status" value="1"/>
</dbReference>
<dbReference type="AlphaFoldDB" id="A0A445MWR8"/>
<evidence type="ECO:0000256" key="7">
    <source>
        <dbReference type="ARBA" id="ARBA00034617"/>
    </source>
</evidence>
<dbReference type="EC" id="5.6.2.4" evidence="8"/>
<dbReference type="CDD" id="cd17932">
    <property type="entry name" value="DEXQc_UvrD"/>
    <property type="match status" value="1"/>
</dbReference>
<feature type="binding site" evidence="10">
    <location>
        <begin position="27"/>
        <end position="34"/>
    </location>
    <ligand>
        <name>ATP</name>
        <dbReference type="ChEBI" id="CHEBI:30616"/>
    </ligand>
</feature>
<dbReference type="CDD" id="cd18807">
    <property type="entry name" value="SF1_C_UvrD"/>
    <property type="match status" value="1"/>
</dbReference>
<dbReference type="InterPro" id="IPR014016">
    <property type="entry name" value="UvrD-like_ATP-bd"/>
</dbReference>
<sequence>MLDYNSVLNPSQMEAVMTLEGPVLVIAGAGSGKTRTLVYRVARLVETGVAPEEILLLTFTRKAAQEMLNRAAGLSDIRCTYVSGGTFHSLAHRVLRTHAEVLGYRNTFTILDRSDMEAVIHSLVSELSLPAGLMRFPKRETLANILSKAANVQQPIDELVANEYGQFIHFIPQFSKLAVLYNDYKRSNQLMDYDDLILNLQRLLKENDYVRGELGRQYRFIMVDEYQDTNSIQADIVYWLGQGHRNIMVVGDDSQSIYSFRGANYRNMFEFKNRFTGARLIRLEENYRSTQPILTFTNSLMDNASEKFTKCLFTRREGGQRPKVIDARTEPEQALYVCRYVKDLTNQGVPVSEIAVLFRAAYHSFELEAELSRQGIRYVKYGGFKFLESAHIKDFLAHLRVVVNRDETVSWVRILRLIKNVGQAKTQTIINWIRQNRITAGQIEKWPGAGKKDSGLKLLSKLLNDISINNISPQKAVESVLEYYTPILMERFDDFPKRQKDLEQLIPMAGRYKRLRNFLDDLTLEPPSSPADIEPSDVNDTLTLSTVHSAKGLEWRVVIIIWVMEGRFPSAMSYNNAGELEEERRLMYVAATRAKDELILCYPGEESIPVWQMTGTGFRTGLSSFIRELPSDVLSYESPGGHRGFFAGTITSPARDHLKTDKVLTVDNQDQSATVEFVRGDRVKHPAFGAGVVSKFSADDKIEVVFRDAGRKLLHLKYTHLEKV</sequence>
<dbReference type="GO" id="GO:0016887">
    <property type="term" value="F:ATP hydrolysis activity"/>
    <property type="evidence" value="ECO:0007669"/>
    <property type="project" value="RHEA"/>
</dbReference>
<dbReference type="InterPro" id="IPR014017">
    <property type="entry name" value="DNA_helicase_UvrD-like_C"/>
</dbReference>
<evidence type="ECO:0000313" key="13">
    <source>
        <dbReference type="EMBL" id="SPD73905.1"/>
    </source>
</evidence>